<feature type="region of interest" description="Disordered" evidence="1">
    <location>
        <begin position="1"/>
        <end position="20"/>
    </location>
</feature>
<evidence type="ECO:0000256" key="1">
    <source>
        <dbReference type="SAM" id="MobiDB-lite"/>
    </source>
</evidence>
<sequence>MSSKMPQQDTPQQTTPNPTFTVDMTWKKWKAIISDSNDSEGGPKYIVSFPWSMLPKSESMIVTRTADEEVVGTGKLQMVSINAYYQLHGQKGSLLAQKRWQTVYTHRSLNFSNTDTPVTMTWTSNYGFKTWDFICVDDQQMPVARFSANSWAVSKIGKIEFDGPKAHSQAAQEEIFVIGLTLFYTMLLRTTNIFNFFGAIFSRPGHKEHVEPQPLPQKVASEQAGHS</sequence>
<dbReference type="Proteomes" id="UP001219568">
    <property type="component" value="Unassembled WGS sequence"/>
</dbReference>
<name>A0AAD6N9K4_PENCN</name>
<dbReference type="AlphaFoldDB" id="A0AAD6N9K4"/>
<reference evidence="2" key="2">
    <citation type="submission" date="2023-01" db="EMBL/GenBank/DDBJ databases">
        <authorList>
            <person name="Petersen C."/>
        </authorList>
    </citation>
    <scope>NUCLEOTIDE SEQUENCE</scope>
    <source>
        <strain evidence="2">IBT 15450</strain>
    </source>
</reference>
<reference evidence="2" key="1">
    <citation type="journal article" date="2023" name="IMA Fungus">
        <title>Comparative genomic study of the Penicillium genus elucidates a diverse pangenome and 15 lateral gene transfer events.</title>
        <authorList>
            <person name="Petersen C."/>
            <person name="Sorensen T."/>
            <person name="Nielsen M.R."/>
            <person name="Sondergaard T.E."/>
            <person name="Sorensen J.L."/>
            <person name="Fitzpatrick D.A."/>
            <person name="Frisvad J.C."/>
            <person name="Nielsen K.L."/>
        </authorList>
    </citation>
    <scope>NUCLEOTIDE SEQUENCE</scope>
    <source>
        <strain evidence="2">IBT 15450</strain>
    </source>
</reference>
<evidence type="ECO:0000313" key="3">
    <source>
        <dbReference type="Proteomes" id="UP001219568"/>
    </source>
</evidence>
<protein>
    <submittedName>
        <fullName evidence="2">Uncharacterized protein</fullName>
    </submittedName>
</protein>
<organism evidence="2 3">
    <name type="scientific">Penicillium canescens</name>
    <dbReference type="NCBI Taxonomy" id="5083"/>
    <lineage>
        <taxon>Eukaryota</taxon>
        <taxon>Fungi</taxon>
        <taxon>Dikarya</taxon>
        <taxon>Ascomycota</taxon>
        <taxon>Pezizomycotina</taxon>
        <taxon>Eurotiomycetes</taxon>
        <taxon>Eurotiomycetidae</taxon>
        <taxon>Eurotiales</taxon>
        <taxon>Aspergillaceae</taxon>
        <taxon>Penicillium</taxon>
    </lineage>
</organism>
<feature type="region of interest" description="Disordered" evidence="1">
    <location>
        <begin position="208"/>
        <end position="227"/>
    </location>
</feature>
<keyword evidence="3" id="KW-1185">Reference proteome</keyword>
<comment type="caution">
    <text evidence="2">The sequence shown here is derived from an EMBL/GenBank/DDBJ whole genome shotgun (WGS) entry which is preliminary data.</text>
</comment>
<dbReference type="EMBL" id="JAQJZL010000004">
    <property type="protein sequence ID" value="KAJ6044052.1"/>
    <property type="molecule type" value="Genomic_DNA"/>
</dbReference>
<feature type="compositionally biased region" description="Low complexity" evidence="1">
    <location>
        <begin position="1"/>
        <end position="19"/>
    </location>
</feature>
<evidence type="ECO:0000313" key="2">
    <source>
        <dbReference type="EMBL" id="KAJ6044052.1"/>
    </source>
</evidence>
<gene>
    <name evidence="2" type="ORF">N7460_005407</name>
</gene>
<accession>A0AAD6N9K4</accession>
<proteinExistence type="predicted"/>